<feature type="transmembrane region" description="Helical" evidence="1">
    <location>
        <begin position="41"/>
        <end position="60"/>
    </location>
</feature>
<evidence type="ECO:0000313" key="3">
    <source>
        <dbReference type="Proteomes" id="UP000286848"/>
    </source>
</evidence>
<dbReference type="RefSeq" id="WP_124977370.1">
    <property type="nucleotide sequence ID" value="NZ_BFFP01000029.1"/>
</dbReference>
<gene>
    <name evidence="2" type="primary">azlD</name>
    <name evidence="2" type="ORF">LFYK43_16980</name>
</gene>
<feature type="transmembrane region" description="Helical" evidence="1">
    <location>
        <begin position="6"/>
        <end position="29"/>
    </location>
</feature>
<feature type="transmembrane region" description="Helical" evidence="1">
    <location>
        <begin position="80"/>
        <end position="107"/>
    </location>
</feature>
<reference evidence="2 3" key="1">
    <citation type="journal article" date="2019" name="Int. J. Syst. Evol. Microbiol.">
        <title>Lactobacillus salitolerans sp. nov., a novel lactic acid bacterium isolated from spent mushroom substrates.</title>
        <authorList>
            <person name="Tohno M."/>
            <person name="Tanizawa Y."/>
            <person name="Kojima Y."/>
            <person name="Sakamoto M."/>
            <person name="Nakamura Y."/>
            <person name="Ohkuma M."/>
            <person name="Kobayashi H."/>
        </authorList>
    </citation>
    <scope>NUCLEOTIDE SEQUENCE [LARGE SCALE GENOMIC DNA]</scope>
    <source>
        <strain evidence="2 3">YK43</strain>
    </source>
</reference>
<accession>A0A401IUN7</accession>
<dbReference type="Pfam" id="PF05437">
    <property type="entry name" value="AzlD"/>
    <property type="match status" value="1"/>
</dbReference>
<dbReference type="InterPro" id="IPR008407">
    <property type="entry name" value="Brnchd-chn_aa_trnsp_AzlD"/>
</dbReference>
<dbReference type="AlphaFoldDB" id="A0A401IUN7"/>
<evidence type="ECO:0000313" key="2">
    <source>
        <dbReference type="EMBL" id="GBG95239.1"/>
    </source>
</evidence>
<organism evidence="2 3">
    <name type="scientific">Ligilactobacillus salitolerans</name>
    <dbReference type="NCBI Taxonomy" id="1808352"/>
    <lineage>
        <taxon>Bacteria</taxon>
        <taxon>Bacillati</taxon>
        <taxon>Bacillota</taxon>
        <taxon>Bacilli</taxon>
        <taxon>Lactobacillales</taxon>
        <taxon>Lactobacillaceae</taxon>
        <taxon>Ligilactobacillus</taxon>
    </lineage>
</organism>
<keyword evidence="1" id="KW-1133">Transmembrane helix</keyword>
<keyword evidence="1" id="KW-0472">Membrane</keyword>
<evidence type="ECO:0000256" key="1">
    <source>
        <dbReference type="SAM" id="Phobius"/>
    </source>
</evidence>
<keyword evidence="1" id="KW-0812">Transmembrane</keyword>
<sequence>MPTLNFILWTIFGAGVVTWLSRILPFVLLKKFNLSPAVIEFLSFVPITIMAALWFQEIFIPRSGQLPEINTLNLLASIPTLLSAVISKNLPVIVIVGVLSAAVCQLII</sequence>
<protein>
    <submittedName>
        <fullName evidence="2">Branched-chain amino acid ABC transporter</fullName>
    </submittedName>
</protein>
<dbReference type="Proteomes" id="UP000286848">
    <property type="component" value="Unassembled WGS sequence"/>
</dbReference>
<comment type="caution">
    <text evidence="2">The sequence shown here is derived from an EMBL/GenBank/DDBJ whole genome shotgun (WGS) entry which is preliminary data.</text>
</comment>
<dbReference type="EMBL" id="BFFP01000029">
    <property type="protein sequence ID" value="GBG95239.1"/>
    <property type="molecule type" value="Genomic_DNA"/>
</dbReference>
<proteinExistence type="predicted"/>
<keyword evidence="3" id="KW-1185">Reference proteome</keyword>
<dbReference type="OrthoDB" id="7870017at2"/>
<name>A0A401IUN7_9LACO</name>